<feature type="region of interest" description="Disordered" evidence="1">
    <location>
        <begin position="91"/>
        <end position="125"/>
    </location>
</feature>
<keyword evidence="3" id="KW-1185">Reference proteome</keyword>
<reference evidence="3" key="1">
    <citation type="journal article" date="2012" name="PLoS Genet.">
        <title>The genomes of the fungal plant pathogens Cladosporium fulvum and Dothistroma septosporum reveal adaptation to different hosts and lifestyles but also signatures of common ancestry.</title>
        <authorList>
            <person name="de Wit P.J.G.M."/>
            <person name="van der Burgt A."/>
            <person name="Oekmen B."/>
            <person name="Stergiopoulos I."/>
            <person name="Abd-Elsalam K.A."/>
            <person name="Aerts A.L."/>
            <person name="Bahkali A.H."/>
            <person name="Beenen H.G."/>
            <person name="Chettri P."/>
            <person name="Cox M.P."/>
            <person name="Datema E."/>
            <person name="de Vries R.P."/>
            <person name="Dhillon B."/>
            <person name="Ganley A.R."/>
            <person name="Griffiths S.A."/>
            <person name="Guo Y."/>
            <person name="Hamelin R.C."/>
            <person name="Henrissat B."/>
            <person name="Kabir M.S."/>
            <person name="Jashni M.K."/>
            <person name="Kema G."/>
            <person name="Klaubauf S."/>
            <person name="Lapidus A."/>
            <person name="Levasseur A."/>
            <person name="Lindquist E."/>
            <person name="Mehrabi R."/>
            <person name="Ohm R.A."/>
            <person name="Owen T.J."/>
            <person name="Salamov A."/>
            <person name="Schwelm A."/>
            <person name="Schijlen E."/>
            <person name="Sun H."/>
            <person name="van den Burg H.A."/>
            <person name="van Ham R.C.H.J."/>
            <person name="Zhang S."/>
            <person name="Goodwin S.B."/>
            <person name="Grigoriev I.V."/>
            <person name="Collemare J."/>
            <person name="Bradshaw R.E."/>
        </authorList>
    </citation>
    <scope>NUCLEOTIDE SEQUENCE [LARGE SCALE GENOMIC DNA]</scope>
    <source>
        <strain evidence="3">NZE10 / CBS 128990</strain>
    </source>
</reference>
<evidence type="ECO:0000313" key="3">
    <source>
        <dbReference type="Proteomes" id="UP000016933"/>
    </source>
</evidence>
<name>M2Y5V2_DOTSN</name>
<evidence type="ECO:0000256" key="1">
    <source>
        <dbReference type="SAM" id="MobiDB-lite"/>
    </source>
</evidence>
<dbReference type="AlphaFoldDB" id="M2Y5V2"/>
<dbReference type="Proteomes" id="UP000016933">
    <property type="component" value="Unassembled WGS sequence"/>
</dbReference>
<feature type="compositionally biased region" description="Basic and acidic residues" evidence="1">
    <location>
        <begin position="94"/>
        <end position="109"/>
    </location>
</feature>
<dbReference type="HOGENOM" id="CLU_849988_0_0_1"/>
<dbReference type="OrthoDB" id="10259785at2759"/>
<accession>M2Y5V2</accession>
<evidence type="ECO:0000313" key="2">
    <source>
        <dbReference type="EMBL" id="EME43634.1"/>
    </source>
</evidence>
<reference evidence="2 3" key="2">
    <citation type="journal article" date="2012" name="PLoS Pathog.">
        <title>Diverse lifestyles and strategies of plant pathogenesis encoded in the genomes of eighteen Dothideomycetes fungi.</title>
        <authorList>
            <person name="Ohm R.A."/>
            <person name="Feau N."/>
            <person name="Henrissat B."/>
            <person name="Schoch C.L."/>
            <person name="Horwitz B.A."/>
            <person name="Barry K.W."/>
            <person name="Condon B.J."/>
            <person name="Copeland A.C."/>
            <person name="Dhillon B."/>
            <person name="Glaser F."/>
            <person name="Hesse C.N."/>
            <person name="Kosti I."/>
            <person name="LaButti K."/>
            <person name="Lindquist E.A."/>
            <person name="Lucas S."/>
            <person name="Salamov A.A."/>
            <person name="Bradshaw R.E."/>
            <person name="Ciuffetti L."/>
            <person name="Hamelin R.C."/>
            <person name="Kema G.H.J."/>
            <person name="Lawrence C."/>
            <person name="Scott J.A."/>
            <person name="Spatafora J.W."/>
            <person name="Turgeon B.G."/>
            <person name="de Wit P.J.G.M."/>
            <person name="Zhong S."/>
            <person name="Goodwin S.B."/>
            <person name="Grigoriev I.V."/>
        </authorList>
    </citation>
    <scope>NUCLEOTIDE SEQUENCE [LARGE SCALE GENOMIC DNA]</scope>
    <source>
        <strain evidence="3">NZE10 / CBS 128990</strain>
    </source>
</reference>
<proteinExistence type="predicted"/>
<dbReference type="EMBL" id="KB446540">
    <property type="protein sequence ID" value="EME43634.1"/>
    <property type="molecule type" value="Genomic_DNA"/>
</dbReference>
<protein>
    <submittedName>
        <fullName evidence="2">Uncharacterized protein</fullName>
    </submittedName>
</protein>
<gene>
    <name evidence="2" type="ORF">DOTSEDRAFT_35855</name>
</gene>
<sequence>MHKLSINYTGSSKRCQDALPSASPLCPYFEMRFVLGASGRSKDQTISGTYTGLHVFMSPPETLLSGVIHTSSDTLDIHHCCRDFEAGSLSSRSFTHDTDPKQKEEDRQGELSASSLTLREHRHSSEDGRELTASWQSCSNSAFLPSILLNRHNHVSARSGMWKSTHHYSFIRHLQSFEHEPRSTFDLASYNAATGTAVNVNAAATRSAMFGLRRKSCLFVEGLTDRDLGSYRSQGEDEDDEIDEDEGYACGDDCGRCRDHEIFSLSVEWEIILESFVRGRAYGTDQARCQALPTAAVDAMCMCRRGRLRCGHSVQSWQAKQRSFNAL</sequence>
<organism evidence="2 3">
    <name type="scientific">Dothistroma septosporum (strain NZE10 / CBS 128990)</name>
    <name type="common">Red band needle blight fungus</name>
    <name type="synonym">Mycosphaerella pini</name>
    <dbReference type="NCBI Taxonomy" id="675120"/>
    <lineage>
        <taxon>Eukaryota</taxon>
        <taxon>Fungi</taxon>
        <taxon>Dikarya</taxon>
        <taxon>Ascomycota</taxon>
        <taxon>Pezizomycotina</taxon>
        <taxon>Dothideomycetes</taxon>
        <taxon>Dothideomycetidae</taxon>
        <taxon>Mycosphaerellales</taxon>
        <taxon>Mycosphaerellaceae</taxon>
        <taxon>Dothistroma</taxon>
    </lineage>
</organism>